<dbReference type="EMBL" id="BGZK01001547">
    <property type="protein sequence ID" value="GBP82108.1"/>
    <property type="molecule type" value="Genomic_DNA"/>
</dbReference>
<keyword evidence="3" id="KW-1185">Reference proteome</keyword>
<accession>A0A4C1Z193</accession>
<organism evidence="2 3">
    <name type="scientific">Eumeta variegata</name>
    <name type="common">Bagworm moth</name>
    <name type="synonym">Eumeta japonica</name>
    <dbReference type="NCBI Taxonomy" id="151549"/>
    <lineage>
        <taxon>Eukaryota</taxon>
        <taxon>Metazoa</taxon>
        <taxon>Ecdysozoa</taxon>
        <taxon>Arthropoda</taxon>
        <taxon>Hexapoda</taxon>
        <taxon>Insecta</taxon>
        <taxon>Pterygota</taxon>
        <taxon>Neoptera</taxon>
        <taxon>Endopterygota</taxon>
        <taxon>Lepidoptera</taxon>
        <taxon>Glossata</taxon>
        <taxon>Ditrysia</taxon>
        <taxon>Tineoidea</taxon>
        <taxon>Psychidae</taxon>
        <taxon>Oiketicinae</taxon>
        <taxon>Eumeta</taxon>
    </lineage>
</organism>
<name>A0A4C1Z193_EUMVA</name>
<evidence type="ECO:0000313" key="3">
    <source>
        <dbReference type="Proteomes" id="UP000299102"/>
    </source>
</evidence>
<evidence type="ECO:0000256" key="1">
    <source>
        <dbReference type="SAM" id="MobiDB-lite"/>
    </source>
</evidence>
<dbReference type="Proteomes" id="UP000299102">
    <property type="component" value="Unassembled WGS sequence"/>
</dbReference>
<dbReference type="AlphaFoldDB" id="A0A4C1Z193"/>
<protein>
    <submittedName>
        <fullName evidence="2">Uncharacterized protein</fullName>
    </submittedName>
</protein>
<feature type="region of interest" description="Disordered" evidence="1">
    <location>
        <begin position="71"/>
        <end position="93"/>
    </location>
</feature>
<evidence type="ECO:0000313" key="2">
    <source>
        <dbReference type="EMBL" id="GBP82108.1"/>
    </source>
</evidence>
<sequence>MLVSLRRARQKTCYIRGCMTKRECARGGGAVPYVLAGLGEIELLTGKSSGFIIGTLDVVYGAGGDESNEVKVDGVSSSSPSSSPHQLFDITIH</sequence>
<reference evidence="2 3" key="1">
    <citation type="journal article" date="2019" name="Commun. Biol.">
        <title>The bagworm genome reveals a unique fibroin gene that provides high tensile strength.</title>
        <authorList>
            <person name="Kono N."/>
            <person name="Nakamura H."/>
            <person name="Ohtoshi R."/>
            <person name="Tomita M."/>
            <person name="Numata K."/>
            <person name="Arakawa K."/>
        </authorList>
    </citation>
    <scope>NUCLEOTIDE SEQUENCE [LARGE SCALE GENOMIC DNA]</scope>
</reference>
<proteinExistence type="predicted"/>
<gene>
    <name evidence="2" type="ORF">EVAR_89447_1</name>
</gene>
<comment type="caution">
    <text evidence="2">The sequence shown here is derived from an EMBL/GenBank/DDBJ whole genome shotgun (WGS) entry which is preliminary data.</text>
</comment>